<comment type="caution">
    <text evidence="1">The sequence shown here is derived from an EMBL/GenBank/DDBJ whole genome shotgun (WGS) entry which is preliminary data.</text>
</comment>
<keyword evidence="2" id="KW-1185">Reference proteome</keyword>
<accession>A0A9W6NTF5</accession>
<organism evidence="1 2">
    <name type="scientific">Dactylosporangium matsuzakiense</name>
    <dbReference type="NCBI Taxonomy" id="53360"/>
    <lineage>
        <taxon>Bacteria</taxon>
        <taxon>Bacillati</taxon>
        <taxon>Actinomycetota</taxon>
        <taxon>Actinomycetes</taxon>
        <taxon>Micromonosporales</taxon>
        <taxon>Micromonosporaceae</taxon>
        <taxon>Dactylosporangium</taxon>
    </lineage>
</organism>
<evidence type="ECO:0000313" key="2">
    <source>
        <dbReference type="Proteomes" id="UP001143480"/>
    </source>
</evidence>
<proteinExistence type="predicted"/>
<reference evidence="1" key="1">
    <citation type="journal article" date="2014" name="Int. J. Syst. Evol. Microbiol.">
        <title>Complete genome sequence of Corynebacterium casei LMG S-19264T (=DSM 44701T), isolated from a smear-ripened cheese.</title>
        <authorList>
            <consortium name="US DOE Joint Genome Institute (JGI-PGF)"/>
            <person name="Walter F."/>
            <person name="Albersmeier A."/>
            <person name="Kalinowski J."/>
            <person name="Ruckert C."/>
        </authorList>
    </citation>
    <scope>NUCLEOTIDE SEQUENCE</scope>
    <source>
        <strain evidence="1">VKM Ac-1321</strain>
    </source>
</reference>
<name>A0A9W6NTF5_9ACTN</name>
<dbReference type="EMBL" id="BSFP01000155">
    <property type="protein sequence ID" value="GLL08518.1"/>
    <property type="molecule type" value="Genomic_DNA"/>
</dbReference>
<dbReference type="Proteomes" id="UP001143480">
    <property type="component" value="Unassembled WGS sequence"/>
</dbReference>
<protein>
    <submittedName>
        <fullName evidence="1">Uncharacterized protein</fullName>
    </submittedName>
</protein>
<evidence type="ECO:0000313" key="1">
    <source>
        <dbReference type="EMBL" id="GLL08518.1"/>
    </source>
</evidence>
<sequence length="74" mass="7790">MPVLIAVGDHDTLNCDAATGLPCSTATQICARERGFYPPRSQLAVAVIPDAGHSINGHRTAGVQYAVAISWSRL</sequence>
<reference evidence="1" key="2">
    <citation type="submission" date="2023-01" db="EMBL/GenBank/DDBJ databases">
        <authorList>
            <person name="Sun Q."/>
            <person name="Evtushenko L."/>
        </authorList>
    </citation>
    <scope>NUCLEOTIDE SEQUENCE</scope>
    <source>
        <strain evidence="1">VKM Ac-1321</strain>
    </source>
</reference>
<dbReference type="AlphaFoldDB" id="A0A9W6NTF5"/>
<gene>
    <name evidence="1" type="ORF">GCM10017581_102850</name>
</gene>